<dbReference type="EMBL" id="CASHTH010003916">
    <property type="protein sequence ID" value="CAI8051274.1"/>
    <property type="molecule type" value="Genomic_DNA"/>
</dbReference>
<reference evidence="1" key="1">
    <citation type="submission" date="2023-03" db="EMBL/GenBank/DDBJ databases">
        <authorList>
            <person name="Steffen K."/>
            <person name="Cardenas P."/>
        </authorList>
    </citation>
    <scope>NUCLEOTIDE SEQUENCE</scope>
</reference>
<sequence length="183" mass="20037">MLLSPSNSPAKEKLMPRVSLDLENAADLALLNAGGWRVAMGLVPGESNQGLVAEMRGSPARLPDYDDSGWEQNAEIQERRSVGLTFAWYRLKVTIPSTAKGEDLAGRRVWFETNVDNYGEVYVDGQIDRNLWVITGNNVPKRVLIEESAVPGTEHVIAVLVGNAPLAEPVGTIFVRYATLAFE</sequence>
<organism evidence="1 2">
    <name type="scientific">Geodia barretti</name>
    <name type="common">Barrett's horny sponge</name>
    <dbReference type="NCBI Taxonomy" id="519541"/>
    <lineage>
        <taxon>Eukaryota</taxon>
        <taxon>Metazoa</taxon>
        <taxon>Porifera</taxon>
        <taxon>Demospongiae</taxon>
        <taxon>Heteroscleromorpha</taxon>
        <taxon>Tetractinellida</taxon>
        <taxon>Astrophorina</taxon>
        <taxon>Geodiidae</taxon>
        <taxon>Geodia</taxon>
    </lineage>
</organism>
<dbReference type="SUPFAM" id="SSF49785">
    <property type="entry name" value="Galactose-binding domain-like"/>
    <property type="match status" value="1"/>
</dbReference>
<protein>
    <submittedName>
        <fullName evidence="1">Uncharacterized protein</fullName>
    </submittedName>
</protein>
<evidence type="ECO:0000313" key="1">
    <source>
        <dbReference type="EMBL" id="CAI8051274.1"/>
    </source>
</evidence>
<dbReference type="Proteomes" id="UP001174909">
    <property type="component" value="Unassembled WGS sequence"/>
</dbReference>
<dbReference type="InterPro" id="IPR008979">
    <property type="entry name" value="Galactose-bd-like_sf"/>
</dbReference>
<gene>
    <name evidence="1" type="ORF">GBAR_LOCUS28079</name>
</gene>
<keyword evidence="2" id="KW-1185">Reference proteome</keyword>
<accession>A0AA35TP83</accession>
<name>A0AA35TP83_GEOBA</name>
<proteinExistence type="predicted"/>
<dbReference type="Gene3D" id="2.60.120.260">
    <property type="entry name" value="Galactose-binding domain-like"/>
    <property type="match status" value="1"/>
</dbReference>
<dbReference type="AlphaFoldDB" id="A0AA35TP83"/>
<comment type="caution">
    <text evidence="1">The sequence shown here is derived from an EMBL/GenBank/DDBJ whole genome shotgun (WGS) entry which is preliminary data.</text>
</comment>
<evidence type="ECO:0000313" key="2">
    <source>
        <dbReference type="Proteomes" id="UP001174909"/>
    </source>
</evidence>